<dbReference type="PANTHER" id="PTHR31681:SF3">
    <property type="entry name" value="OS04G0690100 PROTEIN"/>
    <property type="match status" value="1"/>
</dbReference>
<dbReference type="GO" id="GO:0003950">
    <property type="term" value="F:NAD+ poly-ADP-ribosyltransferase activity"/>
    <property type="evidence" value="ECO:0007669"/>
    <property type="project" value="InterPro"/>
</dbReference>
<gene>
    <name evidence="2" type="ORF">QBC46DRAFT_369562</name>
</gene>
<protein>
    <recommendedName>
        <fullName evidence="1">PARP catalytic domain-containing protein</fullName>
    </recommendedName>
</protein>
<dbReference type="Pfam" id="PF00644">
    <property type="entry name" value="PARP"/>
    <property type="match status" value="1"/>
</dbReference>
<dbReference type="Gene3D" id="3.90.228.10">
    <property type="match status" value="1"/>
</dbReference>
<name>A0AAN6SAC9_9PEZI</name>
<evidence type="ECO:0000313" key="3">
    <source>
        <dbReference type="Proteomes" id="UP001303473"/>
    </source>
</evidence>
<reference evidence="3" key="1">
    <citation type="journal article" date="2023" name="Mol. Phylogenet. Evol.">
        <title>Genome-scale phylogeny and comparative genomics of the fungal order Sordariales.</title>
        <authorList>
            <person name="Hensen N."/>
            <person name="Bonometti L."/>
            <person name="Westerberg I."/>
            <person name="Brannstrom I.O."/>
            <person name="Guillou S."/>
            <person name="Cros-Aarteil S."/>
            <person name="Calhoun S."/>
            <person name="Haridas S."/>
            <person name="Kuo A."/>
            <person name="Mondo S."/>
            <person name="Pangilinan J."/>
            <person name="Riley R."/>
            <person name="LaButti K."/>
            <person name="Andreopoulos B."/>
            <person name="Lipzen A."/>
            <person name="Chen C."/>
            <person name="Yan M."/>
            <person name="Daum C."/>
            <person name="Ng V."/>
            <person name="Clum A."/>
            <person name="Steindorff A."/>
            <person name="Ohm R.A."/>
            <person name="Martin F."/>
            <person name="Silar P."/>
            <person name="Natvig D.O."/>
            <person name="Lalanne C."/>
            <person name="Gautier V."/>
            <person name="Ament-Velasquez S.L."/>
            <person name="Kruys A."/>
            <person name="Hutchinson M.I."/>
            <person name="Powell A.J."/>
            <person name="Barry K."/>
            <person name="Miller A.N."/>
            <person name="Grigoriev I.V."/>
            <person name="Debuchy R."/>
            <person name="Gladieux P."/>
            <person name="Hiltunen Thoren M."/>
            <person name="Johannesson H."/>
        </authorList>
    </citation>
    <scope>NUCLEOTIDE SEQUENCE [LARGE SCALE GENOMIC DNA]</scope>
    <source>
        <strain evidence="3">CBS 340.73</strain>
    </source>
</reference>
<dbReference type="EMBL" id="MU853752">
    <property type="protein sequence ID" value="KAK3946354.1"/>
    <property type="molecule type" value="Genomic_DNA"/>
</dbReference>
<sequence>MSALGHWDRPTIDRLNFLDRGSRIYEGVKEQFDDAWRHTGRSGDVQAVLLDRKYALEASQPGWRRLFHGTKRACNIGDLGYDLELCNDNGCHLCGILRNSFDIEHAGTEGRQPMFGHGIYTSSVSSKADIYTMNQHIYSPMHAMLLCSVYVGRSEKLFQADHSRTSPSYGYDSVEGVTKSNGGTLDYPETVVYNEASIVPIGLIMYTRKGWQPF</sequence>
<dbReference type="SUPFAM" id="SSF56399">
    <property type="entry name" value="ADP-ribosylation"/>
    <property type="match status" value="1"/>
</dbReference>
<evidence type="ECO:0000313" key="2">
    <source>
        <dbReference type="EMBL" id="KAK3946354.1"/>
    </source>
</evidence>
<dbReference type="AlphaFoldDB" id="A0AAN6SAC9"/>
<proteinExistence type="predicted"/>
<keyword evidence="3" id="KW-1185">Reference proteome</keyword>
<organism evidence="2 3">
    <name type="scientific">Diplogelasinospora grovesii</name>
    <dbReference type="NCBI Taxonomy" id="303347"/>
    <lineage>
        <taxon>Eukaryota</taxon>
        <taxon>Fungi</taxon>
        <taxon>Dikarya</taxon>
        <taxon>Ascomycota</taxon>
        <taxon>Pezizomycotina</taxon>
        <taxon>Sordariomycetes</taxon>
        <taxon>Sordariomycetidae</taxon>
        <taxon>Sordariales</taxon>
        <taxon>Diplogelasinosporaceae</taxon>
        <taxon>Diplogelasinospora</taxon>
    </lineage>
</organism>
<dbReference type="Proteomes" id="UP001303473">
    <property type="component" value="Unassembled WGS sequence"/>
</dbReference>
<dbReference type="PANTHER" id="PTHR31681">
    <property type="entry name" value="C2H2-LIKE ZINC FINGER PROTEIN"/>
    <property type="match status" value="1"/>
</dbReference>
<dbReference type="InterPro" id="IPR012317">
    <property type="entry name" value="Poly(ADP-ribose)pol_cat_dom"/>
</dbReference>
<feature type="domain" description="PARP catalytic" evidence="1">
    <location>
        <begin position="94"/>
        <end position="182"/>
    </location>
</feature>
<evidence type="ECO:0000259" key="1">
    <source>
        <dbReference type="Pfam" id="PF00644"/>
    </source>
</evidence>
<accession>A0AAN6SAC9</accession>
<comment type="caution">
    <text evidence="2">The sequence shown here is derived from an EMBL/GenBank/DDBJ whole genome shotgun (WGS) entry which is preliminary data.</text>
</comment>